<feature type="binding site" evidence="6">
    <location>
        <begin position="142"/>
        <end position="143"/>
    </location>
    <ligand>
        <name>NAD(+)</name>
        <dbReference type="ChEBI" id="CHEBI:57540"/>
    </ligand>
</feature>
<evidence type="ECO:0000256" key="4">
    <source>
        <dbReference type="ARBA" id="ARBA00023027"/>
    </source>
</evidence>
<proteinExistence type="inferred from homology"/>
<dbReference type="OrthoDB" id="9774737at2"/>
<keyword evidence="3 6" id="KW-0521">NADP</keyword>
<dbReference type="HAMAP" id="MF_00361">
    <property type="entry name" value="NAD_kinase"/>
    <property type="match status" value="1"/>
</dbReference>
<dbReference type="Gene3D" id="3.40.50.10330">
    <property type="entry name" value="Probable inorganic polyphosphate/atp-NAD kinase, domain 1"/>
    <property type="match status" value="1"/>
</dbReference>
<dbReference type="AlphaFoldDB" id="A0A3P7RS43"/>
<keyword evidence="6" id="KW-0963">Cytoplasm</keyword>
<dbReference type="PANTHER" id="PTHR20275:SF0">
    <property type="entry name" value="NAD KINASE"/>
    <property type="match status" value="1"/>
</dbReference>
<dbReference type="GO" id="GO:0019674">
    <property type="term" value="P:NAD+ metabolic process"/>
    <property type="evidence" value="ECO:0007669"/>
    <property type="project" value="InterPro"/>
</dbReference>
<evidence type="ECO:0000313" key="8">
    <source>
        <dbReference type="Proteomes" id="UP000279029"/>
    </source>
</evidence>
<keyword evidence="6" id="KW-0067">ATP-binding</keyword>
<dbReference type="Proteomes" id="UP000279029">
    <property type="component" value="Chromosome"/>
</dbReference>
<sequence length="287" mass="32559">MKNVYMIINTSKDPTLTYSCKIMDWLKSKDCKVYIDSYVRECYAFNAIDIEDDSELDEIDFAIVLGGDGTIIHSARRLAMHEIPILGINLGNLGFLAEIEEHEWQENLEKVLEGKFEIETRMMLEAQIYTNGILIEEGFCLNDVVISRMALSRMVGFSIYVNDEFVNYYSADGIIIATPTGSTAYNLSANGPILAPHNEMIVMTPICPHSLTARSIVLSSNDIVRITFEHNRRSWDNDLMVTIDGQEGKEINNDAEIIIQKADLKTRLIQIEGHNFYHILRRKLGGN</sequence>
<accession>A0A3P7RS43</accession>
<dbReference type="InterPro" id="IPR017437">
    <property type="entry name" value="ATP-NAD_kinase_PpnK-typ_C"/>
</dbReference>
<evidence type="ECO:0000313" key="7">
    <source>
        <dbReference type="EMBL" id="VDN45846.1"/>
    </source>
</evidence>
<dbReference type="EMBL" id="LR130778">
    <property type="protein sequence ID" value="VDN45846.1"/>
    <property type="molecule type" value="Genomic_DNA"/>
</dbReference>
<keyword evidence="8" id="KW-1185">Reference proteome</keyword>
<dbReference type="SUPFAM" id="SSF111331">
    <property type="entry name" value="NAD kinase/diacylglycerol kinase-like"/>
    <property type="match status" value="1"/>
</dbReference>
<dbReference type="GO" id="GO:0006741">
    <property type="term" value="P:NADP+ biosynthetic process"/>
    <property type="evidence" value="ECO:0007669"/>
    <property type="project" value="UniProtKB-UniRule"/>
</dbReference>
<evidence type="ECO:0000256" key="6">
    <source>
        <dbReference type="HAMAP-Rule" id="MF_00361"/>
    </source>
</evidence>
<keyword evidence="2 6" id="KW-0418">Kinase</keyword>
<protein>
    <recommendedName>
        <fullName evidence="6">NAD kinase</fullName>
        <ecNumber evidence="6">2.7.1.23</ecNumber>
    </recommendedName>
    <alternativeName>
        <fullName evidence="6">ATP-dependent NAD kinase</fullName>
    </alternativeName>
</protein>
<feature type="binding site" evidence="6">
    <location>
        <position position="153"/>
    </location>
    <ligand>
        <name>NAD(+)</name>
        <dbReference type="ChEBI" id="CHEBI:57540"/>
    </ligand>
</feature>
<comment type="similarity">
    <text evidence="6">Belongs to the NAD kinase family.</text>
</comment>
<reference evidence="7 8" key="1">
    <citation type="submission" date="2018-09" db="EMBL/GenBank/DDBJ databases">
        <authorList>
            <person name="Postec A."/>
        </authorList>
    </citation>
    <scope>NUCLEOTIDE SEQUENCE [LARGE SCALE GENOMIC DNA]</scope>
    <source>
        <strain evidence="7">70B-A</strain>
    </source>
</reference>
<dbReference type="GO" id="GO:0046872">
    <property type="term" value="F:metal ion binding"/>
    <property type="evidence" value="ECO:0007669"/>
    <property type="project" value="UniProtKB-UniRule"/>
</dbReference>
<feature type="binding site" evidence="6">
    <location>
        <position position="246"/>
    </location>
    <ligand>
        <name>NAD(+)</name>
        <dbReference type="ChEBI" id="CHEBI:57540"/>
    </ligand>
</feature>
<feature type="binding site" evidence="6">
    <location>
        <position position="73"/>
    </location>
    <ligand>
        <name>NAD(+)</name>
        <dbReference type="ChEBI" id="CHEBI:57540"/>
    </ligand>
</feature>
<dbReference type="GO" id="GO:0005737">
    <property type="term" value="C:cytoplasm"/>
    <property type="evidence" value="ECO:0007669"/>
    <property type="project" value="UniProtKB-SubCell"/>
</dbReference>
<dbReference type="RefSeq" id="WP_125135444.1">
    <property type="nucleotide sequence ID" value="NZ_LR130778.1"/>
</dbReference>
<keyword evidence="4 6" id="KW-0520">NAD</keyword>
<keyword evidence="1 6" id="KW-0808">Transferase</keyword>
<evidence type="ECO:0000256" key="1">
    <source>
        <dbReference type="ARBA" id="ARBA00022679"/>
    </source>
</evidence>
<feature type="active site" description="Proton acceptor" evidence="6">
    <location>
        <position position="68"/>
    </location>
</feature>
<dbReference type="PANTHER" id="PTHR20275">
    <property type="entry name" value="NAD KINASE"/>
    <property type="match status" value="1"/>
</dbReference>
<dbReference type="Gene3D" id="2.60.200.30">
    <property type="entry name" value="Probable inorganic polyphosphate/atp-NAD kinase, domain 2"/>
    <property type="match status" value="1"/>
</dbReference>
<dbReference type="InterPro" id="IPR002504">
    <property type="entry name" value="NADK"/>
</dbReference>
<dbReference type="KEGG" id="cbar:PATL70BA_0011"/>
<dbReference type="Pfam" id="PF20143">
    <property type="entry name" value="NAD_kinase_C"/>
    <property type="match status" value="1"/>
</dbReference>
<feature type="binding site" evidence="6">
    <location>
        <position position="172"/>
    </location>
    <ligand>
        <name>NAD(+)</name>
        <dbReference type="ChEBI" id="CHEBI:57540"/>
    </ligand>
</feature>
<keyword evidence="6" id="KW-0547">Nucleotide-binding</keyword>
<comment type="subcellular location">
    <subcellularLocation>
        <location evidence="6">Cytoplasm</location>
    </subcellularLocation>
</comment>
<comment type="catalytic activity">
    <reaction evidence="5 6">
        <text>NAD(+) + ATP = ADP + NADP(+) + H(+)</text>
        <dbReference type="Rhea" id="RHEA:18629"/>
        <dbReference type="ChEBI" id="CHEBI:15378"/>
        <dbReference type="ChEBI" id="CHEBI:30616"/>
        <dbReference type="ChEBI" id="CHEBI:57540"/>
        <dbReference type="ChEBI" id="CHEBI:58349"/>
        <dbReference type="ChEBI" id="CHEBI:456216"/>
        <dbReference type="EC" id="2.7.1.23"/>
    </reaction>
</comment>
<comment type="cofactor">
    <cofactor evidence="6">
        <name>a divalent metal cation</name>
        <dbReference type="ChEBI" id="CHEBI:60240"/>
    </cofactor>
</comment>
<comment type="function">
    <text evidence="6">Involved in the regulation of the intracellular balance of NAD and NADP, and is a key enzyme in the biosynthesis of NADP. Catalyzes specifically the phosphorylation on 2'-hydroxyl of the adenosine moiety of NAD to yield NADP.</text>
</comment>
<feature type="binding site" evidence="6">
    <location>
        <begin position="183"/>
        <end position="188"/>
    </location>
    <ligand>
        <name>NAD(+)</name>
        <dbReference type="ChEBI" id="CHEBI:57540"/>
    </ligand>
</feature>
<evidence type="ECO:0000256" key="2">
    <source>
        <dbReference type="ARBA" id="ARBA00022777"/>
    </source>
</evidence>
<gene>
    <name evidence="6 7" type="primary">nadK</name>
    <name evidence="7" type="ORF">PATL70BA_0011</name>
</gene>
<dbReference type="GO" id="GO:0003951">
    <property type="term" value="F:NAD+ kinase activity"/>
    <property type="evidence" value="ECO:0007669"/>
    <property type="project" value="UniProtKB-UniRule"/>
</dbReference>
<dbReference type="InterPro" id="IPR017438">
    <property type="entry name" value="ATP-NAD_kinase_N"/>
</dbReference>
<dbReference type="EC" id="2.7.1.23" evidence="6"/>
<dbReference type="GO" id="GO:0005524">
    <property type="term" value="F:ATP binding"/>
    <property type="evidence" value="ECO:0007669"/>
    <property type="project" value="UniProtKB-KW"/>
</dbReference>
<feature type="binding site" evidence="6">
    <location>
        <begin position="68"/>
        <end position="69"/>
    </location>
    <ligand>
        <name>NAD(+)</name>
        <dbReference type="ChEBI" id="CHEBI:57540"/>
    </ligand>
</feature>
<dbReference type="InterPro" id="IPR016064">
    <property type="entry name" value="NAD/diacylglycerol_kinase_sf"/>
</dbReference>
<dbReference type="GO" id="GO:0051287">
    <property type="term" value="F:NAD binding"/>
    <property type="evidence" value="ECO:0007669"/>
    <property type="project" value="UniProtKB-ARBA"/>
</dbReference>
<comment type="caution">
    <text evidence="6">Lacks conserved residue(s) required for the propagation of feature annotation.</text>
</comment>
<evidence type="ECO:0000256" key="5">
    <source>
        <dbReference type="ARBA" id="ARBA00047925"/>
    </source>
</evidence>
<name>A0A3P7RS43_9FIRM</name>
<evidence type="ECO:0000256" key="3">
    <source>
        <dbReference type="ARBA" id="ARBA00022857"/>
    </source>
</evidence>
<dbReference type="Pfam" id="PF01513">
    <property type="entry name" value="NAD_kinase"/>
    <property type="match status" value="1"/>
</dbReference>
<organism evidence="7 8">
    <name type="scientific">Petrocella atlantisensis</name>
    <dbReference type="NCBI Taxonomy" id="2173034"/>
    <lineage>
        <taxon>Bacteria</taxon>
        <taxon>Bacillati</taxon>
        <taxon>Bacillota</taxon>
        <taxon>Clostridia</taxon>
        <taxon>Lachnospirales</taxon>
        <taxon>Vallitaleaceae</taxon>
        <taxon>Petrocella</taxon>
    </lineage>
</organism>